<comment type="caution">
    <text evidence="1">The sequence shown here is derived from an EMBL/GenBank/DDBJ whole genome shotgun (WGS) entry which is preliminary data.</text>
</comment>
<proteinExistence type="predicted"/>
<gene>
    <name evidence="1" type="ORF">HFM93_08140</name>
</gene>
<keyword evidence="2" id="KW-1185">Reference proteome</keyword>
<accession>A0ABX2GXZ1</accession>
<dbReference type="Proteomes" id="UP000821846">
    <property type="component" value="Unassembled WGS sequence"/>
</dbReference>
<protein>
    <submittedName>
        <fullName evidence="1">Uncharacterized protein</fullName>
    </submittedName>
</protein>
<sequence length="340" mass="41050">MKVWQKFWYHIFLKQTKGKEKLAAEEIKALLYRSSCYRNLPGDYKKEAMWDAFAALKRQKQVKNQDAYLRSLGYKILASCYREKYSVLDERAEKLQKKCDYFLVAKTDVKGQKTEKQLEIWEDAARSYRDRKEDPMEEKCYQQMELLFQRMQKEGAEPDYKQYKWFAEDCARCAGRQKQFQNVLQIIRKAYTLTLHEYQTPKPEDAWPNYDEETRKYYFSRDLEHYADILAEIGLQQEAFVFYSMSVIVSVEDQQDAPFFDSLDRYFAGEWKLLYKTFETALHQSVTEEQIDHLSNIQNELQYDEMKDFWNSSKAADFRRELTWFVDTYCHGEIEFKRED</sequence>
<organism evidence="1 2">
    <name type="scientific">Faecalicatena fissicatena</name>
    <dbReference type="NCBI Taxonomy" id="290055"/>
    <lineage>
        <taxon>Bacteria</taxon>
        <taxon>Bacillati</taxon>
        <taxon>Bacillota</taxon>
        <taxon>Clostridia</taxon>
        <taxon>Lachnospirales</taxon>
        <taxon>Lachnospiraceae</taxon>
        <taxon>Faecalicatena</taxon>
    </lineage>
</organism>
<evidence type="ECO:0000313" key="2">
    <source>
        <dbReference type="Proteomes" id="UP000821846"/>
    </source>
</evidence>
<dbReference type="EMBL" id="JAAWUZ010000025">
    <property type="protein sequence ID" value="NSG30242.1"/>
    <property type="molecule type" value="Genomic_DNA"/>
</dbReference>
<reference evidence="1 2" key="1">
    <citation type="journal article" date="2020" name="Cell Host Microbe">
        <title>Functional and Genomic Variation between Human-Derived Isolates of Lachnospiraceae Reveals Inter- and Intra-Species Diversity.</title>
        <authorList>
            <person name="Sorbara M.T."/>
            <person name="Littmann E.R."/>
            <person name="Fontana E."/>
            <person name="Moody T.U."/>
            <person name="Kohout C.E."/>
            <person name="Gjonbalaj M."/>
            <person name="Eaton V."/>
            <person name="Seok R."/>
            <person name="Leiner I.M."/>
            <person name="Pamer E.G."/>
        </authorList>
    </citation>
    <scope>NUCLEOTIDE SEQUENCE [LARGE SCALE GENOMIC DNA]</scope>
    <source>
        <strain evidence="1 2">MSK.14.16</strain>
    </source>
</reference>
<name>A0ABX2GXZ1_9FIRM</name>
<evidence type="ECO:0000313" key="1">
    <source>
        <dbReference type="EMBL" id="NSG30242.1"/>
    </source>
</evidence>
<dbReference type="RefSeq" id="WP_173866363.1">
    <property type="nucleotide sequence ID" value="NZ_JAAWUU010000024.1"/>
</dbReference>